<dbReference type="Pfam" id="PF13375">
    <property type="entry name" value="RnfC_N"/>
    <property type="match status" value="1"/>
</dbReference>
<protein>
    <submittedName>
        <fullName evidence="10">Electron transport complex subunit RsxC</fullName>
    </submittedName>
</protein>
<keyword evidence="11" id="KW-1185">Reference proteome</keyword>
<dbReference type="EMBL" id="LOHZ01000044">
    <property type="protein sequence ID" value="KYO64146.1"/>
    <property type="molecule type" value="Genomic_DNA"/>
</dbReference>
<keyword evidence="6" id="KW-0408">Iron</keyword>
<dbReference type="PATRIC" id="fig|520767.4.peg.2305"/>
<dbReference type="PANTHER" id="PTHR43034:SF2">
    <property type="entry name" value="ION-TRANSLOCATING OXIDOREDUCTASE COMPLEX SUBUNIT C"/>
    <property type="match status" value="1"/>
</dbReference>
<organism evidence="10 11">
    <name type="scientific">Thermovenabulum gondwanense</name>
    <dbReference type="NCBI Taxonomy" id="520767"/>
    <lineage>
        <taxon>Bacteria</taxon>
        <taxon>Bacillati</taxon>
        <taxon>Bacillota</taxon>
        <taxon>Clostridia</taxon>
        <taxon>Thermosediminibacterales</taxon>
        <taxon>Thermosediminibacteraceae</taxon>
        <taxon>Thermovenabulum</taxon>
    </lineage>
</organism>
<dbReference type="Proteomes" id="UP000075737">
    <property type="component" value="Unassembled WGS sequence"/>
</dbReference>
<dbReference type="Pfam" id="PF13534">
    <property type="entry name" value="Fer4_17"/>
    <property type="match status" value="1"/>
</dbReference>
<dbReference type="PIRSF" id="PIRSF036408">
    <property type="entry name" value="PduS_prd"/>
    <property type="match status" value="1"/>
</dbReference>
<evidence type="ECO:0000256" key="2">
    <source>
        <dbReference type="ARBA" id="ARBA00022485"/>
    </source>
</evidence>
<dbReference type="InterPro" id="IPR017900">
    <property type="entry name" value="4Fe4S_Fe_S_CS"/>
</dbReference>
<feature type="domain" description="RnfC Barrel sandwich hybrid" evidence="9">
    <location>
        <begin position="371"/>
        <end position="433"/>
    </location>
</feature>
<dbReference type="STRING" id="520767.ATZ99_21770"/>
<evidence type="ECO:0000256" key="6">
    <source>
        <dbReference type="ARBA" id="ARBA00023004"/>
    </source>
</evidence>
<evidence type="ECO:0000256" key="7">
    <source>
        <dbReference type="ARBA" id="ARBA00023014"/>
    </source>
</evidence>
<evidence type="ECO:0000313" key="11">
    <source>
        <dbReference type="Proteomes" id="UP000075737"/>
    </source>
</evidence>
<dbReference type="InterPro" id="IPR026902">
    <property type="entry name" value="RnfC_N"/>
</dbReference>
<evidence type="ECO:0000256" key="3">
    <source>
        <dbReference type="ARBA" id="ARBA00022723"/>
    </source>
</evidence>
<dbReference type="SUPFAM" id="SSF142984">
    <property type="entry name" value="Nqo1 middle domain-like"/>
    <property type="match status" value="1"/>
</dbReference>
<dbReference type="AlphaFoldDB" id="A0A162M5X7"/>
<gene>
    <name evidence="10" type="primary">rsxC</name>
    <name evidence="10" type="ORF">ATZ99_21770</name>
</gene>
<dbReference type="PROSITE" id="PS00198">
    <property type="entry name" value="4FE4S_FER_1"/>
    <property type="match status" value="1"/>
</dbReference>
<dbReference type="PANTHER" id="PTHR43034">
    <property type="entry name" value="ION-TRANSLOCATING OXIDOREDUCTASE COMPLEX SUBUNIT C"/>
    <property type="match status" value="1"/>
</dbReference>
<dbReference type="InterPro" id="IPR009051">
    <property type="entry name" value="Helical_ferredxn"/>
</dbReference>
<evidence type="ECO:0000313" key="10">
    <source>
        <dbReference type="EMBL" id="KYO64146.1"/>
    </source>
</evidence>
<comment type="caution">
    <text evidence="10">The sequence shown here is derived from an EMBL/GenBank/DDBJ whole genome shotgun (WGS) entry which is preliminary data.</text>
</comment>
<name>A0A162M5X7_9FIRM</name>
<dbReference type="Gene3D" id="1.10.1060.10">
    <property type="entry name" value="Alpha-helical ferredoxin"/>
    <property type="match status" value="1"/>
</dbReference>
<dbReference type="Gene3D" id="3.40.50.11540">
    <property type="entry name" value="NADH-ubiquinone oxidoreductase 51kDa subunit"/>
    <property type="match status" value="1"/>
</dbReference>
<dbReference type="InterPro" id="IPR010208">
    <property type="entry name" value="Ion_transpt_RnfC/RsxC"/>
</dbReference>
<proteinExistence type="predicted"/>
<keyword evidence="7" id="KW-0411">Iron-sulfur</keyword>
<dbReference type="OrthoDB" id="9767754at2"/>
<accession>A0A162M5X7</accession>
<dbReference type="GO" id="GO:0051539">
    <property type="term" value="F:4 iron, 4 sulfur cluster binding"/>
    <property type="evidence" value="ECO:0007669"/>
    <property type="project" value="UniProtKB-KW"/>
</dbReference>
<keyword evidence="1" id="KW-0813">Transport</keyword>
<reference evidence="10 11" key="1">
    <citation type="submission" date="2015-12" db="EMBL/GenBank/DDBJ databases">
        <title>Draft genome of Thermovenabulum gondwanense isolated from a red thermophilic microbial mat colonisisng an outflow channel of a bore well.</title>
        <authorList>
            <person name="Patel B.K."/>
        </authorList>
    </citation>
    <scope>NUCLEOTIDE SEQUENCE [LARGE SCALE GENOMIC DNA]</scope>
    <source>
        <strain evidence="10 11">R270</strain>
    </source>
</reference>
<keyword evidence="4" id="KW-0677">Repeat</keyword>
<dbReference type="InterPro" id="IPR017054">
    <property type="entry name" value="PduS"/>
</dbReference>
<keyword evidence="5" id="KW-0249">Electron transport</keyword>
<dbReference type="Pfam" id="PF01512">
    <property type="entry name" value="Complex1_51K"/>
    <property type="match status" value="1"/>
</dbReference>
<feature type="domain" description="NADH-ubiquinone oxidoreductase 51kDa subunit FMN-binding" evidence="8">
    <location>
        <begin position="10"/>
        <end position="152"/>
    </location>
</feature>
<evidence type="ECO:0000259" key="9">
    <source>
        <dbReference type="Pfam" id="PF13375"/>
    </source>
</evidence>
<evidence type="ECO:0000256" key="1">
    <source>
        <dbReference type="ARBA" id="ARBA00022448"/>
    </source>
</evidence>
<dbReference type="InterPro" id="IPR037225">
    <property type="entry name" value="Nuo51_FMN-bd_sf"/>
</dbReference>
<sequence>MEMELTKILKDKGVVGAGGAGFPTYAKLKREGIDYYIINGIECEPLLWVTKEILMRFPEKVVKGLKALKEYTNSKEAYIGVKGKYREILKGIEDVIVADGYNIKTFFAGDFYPAGDEQVLVYEITNKVVPPGGIPLMVGSVVNNVETVYNVYNALFEDKPVTEKFITIAGDVKKPVTVKVPIGIKVSSILEKLEIEYEDKVLIDGGPVMGKIISQDDVITKTSGGILVFEKSHPGVSKKILSIEQILRKARTCCIQCRYCTDQCPRYLLGHDLEPHKIMISLAFNLDDRFLKNALICSECGVCEIYSCPQGLSPRRVNQHLKSVFAKKGIKYSTDKKEFFARENRELRRIPTSRLKVKLGIEKYDKHPEFIDEKLKAGEVKILTKQHIGAKAVPVIQKGDRVKESDIVAKVDDNVLGANIHASITGIAVKVTEDFIVIKGEE</sequence>
<evidence type="ECO:0000259" key="8">
    <source>
        <dbReference type="Pfam" id="PF01512"/>
    </source>
</evidence>
<dbReference type="SUPFAM" id="SSF142019">
    <property type="entry name" value="Nqo1 FMN-binding domain-like"/>
    <property type="match status" value="1"/>
</dbReference>
<dbReference type="SUPFAM" id="SSF46548">
    <property type="entry name" value="alpha-helical ferredoxin"/>
    <property type="match status" value="1"/>
</dbReference>
<evidence type="ECO:0000256" key="4">
    <source>
        <dbReference type="ARBA" id="ARBA00022737"/>
    </source>
</evidence>
<dbReference type="GO" id="GO:0046872">
    <property type="term" value="F:metal ion binding"/>
    <property type="evidence" value="ECO:0007669"/>
    <property type="project" value="UniProtKB-KW"/>
</dbReference>
<dbReference type="GO" id="GO:0009055">
    <property type="term" value="F:electron transfer activity"/>
    <property type="evidence" value="ECO:0007669"/>
    <property type="project" value="InterPro"/>
</dbReference>
<keyword evidence="3" id="KW-0479">Metal-binding</keyword>
<keyword evidence="2" id="KW-0004">4Fe-4S</keyword>
<evidence type="ECO:0000256" key="5">
    <source>
        <dbReference type="ARBA" id="ARBA00022982"/>
    </source>
</evidence>
<dbReference type="InterPro" id="IPR011538">
    <property type="entry name" value="Nuo51_FMN-bd"/>
</dbReference>
<dbReference type="GO" id="GO:0016020">
    <property type="term" value="C:membrane"/>
    <property type="evidence" value="ECO:0007669"/>
    <property type="project" value="InterPro"/>
</dbReference>